<proteinExistence type="inferred from homology"/>
<evidence type="ECO:0000313" key="10">
    <source>
        <dbReference type="EMBL" id="MBI1685190.1"/>
    </source>
</evidence>
<protein>
    <recommendedName>
        <fullName evidence="4">phosphoribosyl-ATP diphosphatase</fullName>
        <ecNumber evidence="4">3.6.1.31</ecNumber>
    </recommendedName>
</protein>
<dbReference type="RefSeq" id="WP_198577095.1">
    <property type="nucleotide sequence ID" value="NZ_JADWOX010000011.1"/>
</dbReference>
<dbReference type="SUPFAM" id="SSF101386">
    <property type="entry name" value="all-alpha NTP pyrophosphatases"/>
    <property type="match status" value="1"/>
</dbReference>
<dbReference type="Gene3D" id="1.10.287.1080">
    <property type="entry name" value="MazG-like"/>
    <property type="match status" value="1"/>
</dbReference>
<dbReference type="EC" id="3.6.1.31" evidence="4"/>
<evidence type="ECO:0000256" key="6">
    <source>
        <dbReference type="ARBA" id="ARBA00022741"/>
    </source>
</evidence>
<dbReference type="Proteomes" id="UP000639859">
    <property type="component" value="Unassembled WGS sequence"/>
</dbReference>
<dbReference type="GO" id="GO:0004636">
    <property type="term" value="F:phosphoribosyl-ATP diphosphatase activity"/>
    <property type="evidence" value="ECO:0007669"/>
    <property type="project" value="UniProtKB-EC"/>
</dbReference>
<evidence type="ECO:0000256" key="7">
    <source>
        <dbReference type="ARBA" id="ARBA00022801"/>
    </source>
</evidence>
<comment type="pathway">
    <text evidence="2">Amino-acid biosynthesis; L-histidine biosynthesis; L-histidine from 5-phospho-alpha-D-ribose 1-diphosphate: step 2/9.</text>
</comment>
<evidence type="ECO:0000256" key="1">
    <source>
        <dbReference type="ARBA" id="ARBA00001460"/>
    </source>
</evidence>
<name>A0ABS0SZY6_9CAUL</name>
<evidence type="ECO:0000256" key="4">
    <source>
        <dbReference type="ARBA" id="ARBA00012414"/>
    </source>
</evidence>
<comment type="catalytic activity">
    <reaction evidence="1">
        <text>1-(5-phospho-beta-D-ribosyl)-ATP + H2O = 1-(5-phospho-beta-D-ribosyl)-5'-AMP + diphosphate + H(+)</text>
        <dbReference type="Rhea" id="RHEA:22828"/>
        <dbReference type="ChEBI" id="CHEBI:15377"/>
        <dbReference type="ChEBI" id="CHEBI:15378"/>
        <dbReference type="ChEBI" id="CHEBI:33019"/>
        <dbReference type="ChEBI" id="CHEBI:59457"/>
        <dbReference type="ChEBI" id="CHEBI:73183"/>
        <dbReference type="EC" id="3.6.1.31"/>
    </reaction>
</comment>
<organism evidence="10 11">
    <name type="scientific">Caulobacter hibisci</name>
    <dbReference type="NCBI Taxonomy" id="2035993"/>
    <lineage>
        <taxon>Bacteria</taxon>
        <taxon>Pseudomonadati</taxon>
        <taxon>Pseudomonadota</taxon>
        <taxon>Alphaproteobacteria</taxon>
        <taxon>Caulobacterales</taxon>
        <taxon>Caulobacteraceae</taxon>
        <taxon>Caulobacter</taxon>
    </lineage>
</organism>
<keyword evidence="11" id="KW-1185">Reference proteome</keyword>
<accession>A0ABS0SZY6</accession>
<gene>
    <name evidence="10" type="primary">hisE</name>
    <name evidence="10" type="ORF">I4Q42_16085</name>
</gene>
<dbReference type="CDD" id="cd11534">
    <property type="entry name" value="NTP-PPase_HisIE_like"/>
    <property type="match status" value="1"/>
</dbReference>
<keyword evidence="7 10" id="KW-0378">Hydrolase</keyword>
<dbReference type="EMBL" id="JADWOX010000011">
    <property type="protein sequence ID" value="MBI1685190.1"/>
    <property type="molecule type" value="Genomic_DNA"/>
</dbReference>
<comment type="caution">
    <text evidence="10">The sequence shown here is derived from an EMBL/GenBank/DDBJ whole genome shotgun (WGS) entry which is preliminary data.</text>
</comment>
<keyword evidence="5" id="KW-0028">Amino-acid biosynthesis</keyword>
<evidence type="ECO:0000313" key="11">
    <source>
        <dbReference type="Proteomes" id="UP000639859"/>
    </source>
</evidence>
<evidence type="ECO:0000256" key="9">
    <source>
        <dbReference type="ARBA" id="ARBA00023102"/>
    </source>
</evidence>
<dbReference type="InterPro" id="IPR008179">
    <property type="entry name" value="HisE"/>
</dbReference>
<dbReference type="Pfam" id="PF01503">
    <property type="entry name" value="PRA-PH"/>
    <property type="match status" value="1"/>
</dbReference>
<keyword evidence="8" id="KW-0067">ATP-binding</keyword>
<comment type="similarity">
    <text evidence="3">Belongs to the PRA-PH family.</text>
</comment>
<evidence type="ECO:0000256" key="2">
    <source>
        <dbReference type="ARBA" id="ARBA00005204"/>
    </source>
</evidence>
<evidence type="ECO:0000256" key="3">
    <source>
        <dbReference type="ARBA" id="ARBA00009392"/>
    </source>
</evidence>
<keyword evidence="6" id="KW-0547">Nucleotide-binding</keyword>
<keyword evidence="9" id="KW-0368">Histidine biosynthesis</keyword>
<dbReference type="InterPro" id="IPR021130">
    <property type="entry name" value="PRib-ATP_PPHydrolase-like"/>
</dbReference>
<evidence type="ECO:0000256" key="8">
    <source>
        <dbReference type="ARBA" id="ARBA00022840"/>
    </source>
</evidence>
<reference evidence="10 11" key="1">
    <citation type="submission" date="2020-11" db="EMBL/GenBank/DDBJ databases">
        <title>genome sequence of strain KACC 18849.</title>
        <authorList>
            <person name="Gao J."/>
            <person name="Zhang X."/>
        </authorList>
    </citation>
    <scope>NUCLEOTIDE SEQUENCE [LARGE SCALE GENOMIC DNA]</scope>
    <source>
        <strain evidence="10 11">KACC 18849</strain>
    </source>
</reference>
<dbReference type="NCBIfam" id="TIGR03188">
    <property type="entry name" value="histidine_hisI"/>
    <property type="match status" value="1"/>
</dbReference>
<evidence type="ECO:0000256" key="5">
    <source>
        <dbReference type="ARBA" id="ARBA00022605"/>
    </source>
</evidence>
<sequence length="126" mass="14008">MAKPKHQARRALHSVTAADDRLARLTVAIEQVRNGERQSLRTRKLLAAGLPKMAQKVIEEAAEVAIDAVRGDKASVVTESVDLLYNLLILWSEVGVDPDMVWAEMDRRERLLGMAEKLPKGRPAQT</sequence>